<evidence type="ECO:0000256" key="3">
    <source>
        <dbReference type="SAM" id="MobiDB-lite"/>
    </source>
</evidence>
<dbReference type="GO" id="GO:0009432">
    <property type="term" value="P:SOS response"/>
    <property type="evidence" value="ECO:0007669"/>
    <property type="project" value="TreeGrafter"/>
</dbReference>
<gene>
    <name evidence="5" type="ORF">BIFPSEUDO_02350</name>
</gene>
<dbReference type="AlphaFoldDB" id="C0BPR5"/>
<sequence>MEPNHGRSLKMAERTYIAIDLKSFYASSECAELGFDPLSTHLVVADQSRTDKTICLAVSPSLKAYGLPGRARLFEVKAKLKEVNAARRAAAPGGVLRGESYDAKALAANPNLAAGVYIAKPRMSHYLNISAKIYSIYLRYVSEADIHVYSIDEVFMDVTGYLRAYGKSAHDMAREMIQQILRETGITATAGIGTNMYLAKVAMDVVAKHIPADKDGVRIAQLDEMSYRRLLWAHRPLTDFWRVGRGYAKKLEAQGLMTMGDIARCSIGRADEYYNEGLLYKMFGVNAELLIDHAWGWEPCTIADIKAYKPAGHSMSSGQVLTGAVGFDSARLIVREMADALSLDLVAKGVKAGHMGLMVGYDTASLDPKRLGECGTPELKAMAERAIAEYSGPVTLDRYGRRVPKPATGSIGLDDHTSSTTRICDAVDELFCRIVDHRLLVRRLNVVASDLQTVEQLAERNAAANYVQPDLFSDMQEVSNGSDSNDCSDNVDNNVRSSYADDMRVVDEISEQHVQQTILDIKRKFGKNAVIKGMDMFADATGQQRNRQIGGHAA</sequence>
<accession>C0BPR5</accession>
<dbReference type="EMBL" id="ABXX02000001">
    <property type="protein sequence ID" value="EEG71478.1"/>
    <property type="molecule type" value="Genomic_DNA"/>
</dbReference>
<dbReference type="PROSITE" id="PS50173">
    <property type="entry name" value="UMUC"/>
    <property type="match status" value="1"/>
</dbReference>
<evidence type="ECO:0000313" key="5">
    <source>
        <dbReference type="EMBL" id="EEG71478.1"/>
    </source>
</evidence>
<dbReference type="PANTHER" id="PTHR11076:SF35">
    <property type="entry name" value="DNA REPAIR PROTEIN HOMOLOG YOBH"/>
    <property type="match status" value="1"/>
</dbReference>
<dbReference type="InterPro" id="IPR043128">
    <property type="entry name" value="Rev_trsase/Diguanyl_cyclase"/>
</dbReference>
<evidence type="ECO:0000256" key="2">
    <source>
        <dbReference type="ARBA" id="ARBA00025589"/>
    </source>
</evidence>
<comment type="similarity">
    <text evidence="1">Belongs to the DNA polymerase type-Y family.</text>
</comment>
<protein>
    <submittedName>
        <fullName evidence="5">ImpB/MucB/SamB family protein</fullName>
    </submittedName>
</protein>
<dbReference type="eggNOG" id="COG0389">
    <property type="taxonomic scope" value="Bacteria"/>
</dbReference>
<dbReference type="Proteomes" id="UP000003875">
    <property type="component" value="Unassembled WGS sequence"/>
</dbReference>
<dbReference type="GO" id="GO:0003684">
    <property type="term" value="F:damaged DNA binding"/>
    <property type="evidence" value="ECO:0007669"/>
    <property type="project" value="InterPro"/>
</dbReference>
<name>C0BPR5_BIFPS</name>
<dbReference type="Gene3D" id="3.30.70.270">
    <property type="match status" value="1"/>
</dbReference>
<dbReference type="InterPro" id="IPR043502">
    <property type="entry name" value="DNA/RNA_pol_sf"/>
</dbReference>
<dbReference type="InterPro" id="IPR017961">
    <property type="entry name" value="DNA_pol_Y-fam_little_finger"/>
</dbReference>
<feature type="region of interest" description="Disordered" evidence="3">
    <location>
        <begin position="475"/>
        <end position="494"/>
    </location>
</feature>
<reference evidence="5 6" key="1">
    <citation type="submission" date="2009-02" db="EMBL/GenBank/DDBJ databases">
        <title>Draft genome sequence of Bifidobacterium pseudocatenulatum (DSM 20438).</title>
        <authorList>
            <person name="Sudarsanam P."/>
            <person name="Ley R."/>
            <person name="Guruge J."/>
            <person name="Turnbaugh P.J."/>
            <person name="Mahowald M."/>
            <person name="Liep D."/>
            <person name="Gordon J."/>
        </authorList>
    </citation>
    <scope>NUCLEOTIDE SEQUENCE [LARGE SCALE GENOMIC DNA]</scope>
    <source>
        <strain evidence="5 6">DSM 20438</strain>
    </source>
</reference>
<feature type="domain" description="UmuC" evidence="4">
    <location>
        <begin position="16"/>
        <end position="244"/>
    </location>
</feature>
<proteinExistence type="inferred from homology"/>
<dbReference type="GO" id="GO:0003887">
    <property type="term" value="F:DNA-directed DNA polymerase activity"/>
    <property type="evidence" value="ECO:0007669"/>
    <property type="project" value="TreeGrafter"/>
</dbReference>
<dbReference type="Pfam" id="PF00817">
    <property type="entry name" value="IMS"/>
    <property type="match status" value="1"/>
</dbReference>
<dbReference type="InterPro" id="IPR001126">
    <property type="entry name" value="UmuC"/>
</dbReference>
<comment type="caution">
    <text evidence="5">The sequence shown here is derived from an EMBL/GenBank/DDBJ whole genome shotgun (WGS) entry which is preliminary data.</text>
</comment>
<dbReference type="Pfam" id="PF11799">
    <property type="entry name" value="IMS_C"/>
    <property type="match status" value="1"/>
</dbReference>
<dbReference type="PANTHER" id="PTHR11076">
    <property type="entry name" value="DNA REPAIR POLYMERASE UMUC / TRANSFERASE FAMILY MEMBER"/>
    <property type="match status" value="1"/>
</dbReference>
<dbReference type="InterPro" id="IPR050116">
    <property type="entry name" value="DNA_polymerase-Y"/>
</dbReference>
<dbReference type="GO" id="GO:0042276">
    <property type="term" value="P:error-prone translesion synthesis"/>
    <property type="evidence" value="ECO:0007669"/>
    <property type="project" value="TreeGrafter"/>
</dbReference>
<evidence type="ECO:0000259" key="4">
    <source>
        <dbReference type="PROSITE" id="PS50173"/>
    </source>
</evidence>
<dbReference type="SUPFAM" id="SSF56672">
    <property type="entry name" value="DNA/RNA polymerases"/>
    <property type="match status" value="1"/>
</dbReference>
<evidence type="ECO:0000256" key="1">
    <source>
        <dbReference type="ARBA" id="ARBA00010945"/>
    </source>
</evidence>
<dbReference type="GO" id="GO:0006281">
    <property type="term" value="P:DNA repair"/>
    <property type="evidence" value="ECO:0007669"/>
    <property type="project" value="InterPro"/>
</dbReference>
<dbReference type="GO" id="GO:0005829">
    <property type="term" value="C:cytosol"/>
    <property type="evidence" value="ECO:0007669"/>
    <property type="project" value="TreeGrafter"/>
</dbReference>
<organism evidence="5 6">
    <name type="scientific">Bifidobacterium pseudocatenulatum DSM 20438 = JCM 1200 = LMG 10505</name>
    <dbReference type="NCBI Taxonomy" id="547043"/>
    <lineage>
        <taxon>Bacteria</taxon>
        <taxon>Bacillati</taxon>
        <taxon>Actinomycetota</taxon>
        <taxon>Actinomycetes</taxon>
        <taxon>Bifidobacteriales</taxon>
        <taxon>Bifidobacteriaceae</taxon>
        <taxon>Bifidobacterium</taxon>
    </lineage>
</organism>
<comment type="function">
    <text evidence="2">Poorly processive, error-prone DNA polymerase involved in untargeted mutagenesis. Copies undamaged DNA at stalled replication forks, which arise in vivo from mismatched or misaligned primer ends. These misaligned primers can be extended by PolIV. Exhibits no 3'-5' exonuclease (proofreading) activity. May be involved in translesional synthesis, in conjunction with the beta clamp from PolIII.</text>
</comment>
<reference evidence="5 6" key="2">
    <citation type="submission" date="2009-02" db="EMBL/GenBank/DDBJ databases">
        <authorList>
            <person name="Fulton L."/>
            <person name="Clifton S."/>
            <person name="Fulton B."/>
            <person name="Xu J."/>
            <person name="Minx P."/>
            <person name="Pepin K.H."/>
            <person name="Johnson M."/>
            <person name="Bhonagiri V."/>
            <person name="Nash W.E."/>
            <person name="Mardis E.R."/>
            <person name="Wilson R.K."/>
        </authorList>
    </citation>
    <scope>NUCLEOTIDE SEQUENCE [LARGE SCALE GENOMIC DNA]</scope>
    <source>
        <strain evidence="5 6">DSM 20438</strain>
    </source>
</reference>
<evidence type="ECO:0000313" key="6">
    <source>
        <dbReference type="Proteomes" id="UP000003875"/>
    </source>
</evidence>
<dbReference type="Gene3D" id="1.10.150.20">
    <property type="entry name" value="5' to 3' exonuclease, C-terminal subdomain"/>
    <property type="match status" value="1"/>
</dbReference>
<feature type="compositionally biased region" description="Low complexity" evidence="3">
    <location>
        <begin position="478"/>
        <end position="494"/>
    </location>
</feature>